<sequence>MQYLTAYYPMKEIFPVAEGGWVLITAASGGTGLGAIRIAKLLGARVIATNFRNRLYEFDITGAEDILKRDSLSTAPYKPVTKRLVHDFGLNENLEALAFGPKLNSGECTLIVGADNDFARSSGACSWPTPPRAALREGRLVDRS</sequence>
<dbReference type="SUPFAM" id="SSF51735">
    <property type="entry name" value="NAD(P)-binding Rossmann-fold domains"/>
    <property type="match status" value="1"/>
</dbReference>
<gene>
    <name evidence="3" type="ORF">C1I98_00455</name>
</gene>
<dbReference type="EMBL" id="POUA01000002">
    <property type="protein sequence ID" value="PZG57007.1"/>
    <property type="molecule type" value="Genomic_DNA"/>
</dbReference>
<keyword evidence="4" id="KW-1185">Reference proteome</keyword>
<dbReference type="Gene3D" id="3.40.50.720">
    <property type="entry name" value="NAD(P)-binding Rossmann-like Domain"/>
    <property type="match status" value="1"/>
</dbReference>
<keyword evidence="1" id="KW-0812">Transmembrane</keyword>
<evidence type="ECO:0000313" key="4">
    <source>
        <dbReference type="Proteomes" id="UP000248544"/>
    </source>
</evidence>
<comment type="caution">
    <text evidence="3">The sequence shown here is derived from an EMBL/GenBank/DDBJ whole genome shotgun (WGS) entry which is preliminary data.</text>
</comment>
<proteinExistence type="predicted"/>
<feature type="transmembrane region" description="Helical" evidence="1">
    <location>
        <begin position="20"/>
        <end position="39"/>
    </location>
</feature>
<evidence type="ECO:0000313" key="3">
    <source>
        <dbReference type="EMBL" id="PZG57007.1"/>
    </source>
</evidence>
<reference evidence="3 4" key="1">
    <citation type="submission" date="2018-01" db="EMBL/GenBank/DDBJ databases">
        <title>Draft genome sequence of Sphaerisporangium sp. 7K107.</title>
        <authorList>
            <person name="Sahin N."/>
            <person name="Saygin H."/>
            <person name="Ay H."/>
        </authorList>
    </citation>
    <scope>NUCLEOTIDE SEQUENCE [LARGE SCALE GENOMIC DNA]</scope>
    <source>
        <strain evidence="3 4">7K107</strain>
    </source>
</reference>
<organism evidence="3 4">
    <name type="scientific">Spongiactinospora gelatinilytica</name>
    <dbReference type="NCBI Taxonomy" id="2666298"/>
    <lineage>
        <taxon>Bacteria</taxon>
        <taxon>Bacillati</taxon>
        <taxon>Actinomycetota</taxon>
        <taxon>Actinomycetes</taxon>
        <taxon>Streptosporangiales</taxon>
        <taxon>Streptosporangiaceae</taxon>
        <taxon>Spongiactinospora</taxon>
    </lineage>
</organism>
<accession>A0A2W2IFR9</accession>
<dbReference type="RefSeq" id="WP_111165043.1">
    <property type="nucleotide sequence ID" value="NZ_POUA01000002.1"/>
</dbReference>
<evidence type="ECO:0000256" key="1">
    <source>
        <dbReference type="SAM" id="Phobius"/>
    </source>
</evidence>
<keyword evidence="1" id="KW-1133">Transmembrane helix</keyword>
<name>A0A2W2IFR9_9ACTN</name>
<dbReference type="InterPro" id="IPR036291">
    <property type="entry name" value="NAD(P)-bd_dom_sf"/>
</dbReference>
<dbReference type="Proteomes" id="UP000248544">
    <property type="component" value="Unassembled WGS sequence"/>
</dbReference>
<evidence type="ECO:0000259" key="2">
    <source>
        <dbReference type="Pfam" id="PF13449"/>
    </source>
</evidence>
<feature type="domain" description="Phytase-like" evidence="2">
    <location>
        <begin position="49"/>
        <end position="118"/>
    </location>
</feature>
<keyword evidence="1" id="KW-0472">Membrane</keyword>
<dbReference type="Pfam" id="PF13449">
    <property type="entry name" value="Phytase-like"/>
    <property type="match status" value="1"/>
</dbReference>
<dbReference type="InterPro" id="IPR027372">
    <property type="entry name" value="Phytase-like_dom"/>
</dbReference>
<protein>
    <recommendedName>
        <fullName evidence="2">Phytase-like domain-containing protein</fullName>
    </recommendedName>
</protein>
<dbReference type="AlphaFoldDB" id="A0A2W2IFR9"/>